<feature type="region of interest" description="Disordered" evidence="1">
    <location>
        <begin position="67"/>
        <end position="130"/>
    </location>
</feature>
<protein>
    <submittedName>
        <fullName evidence="2">Uncharacterized protein</fullName>
    </submittedName>
</protein>
<proteinExistence type="predicted"/>
<dbReference type="InterPro" id="IPR053253">
    <property type="entry name" value="Sex_diff_modulator"/>
</dbReference>
<dbReference type="Gramene" id="BGIOSGA031156-TA">
    <property type="protein sequence ID" value="BGIOSGA031156-PA"/>
    <property type="gene ID" value="BGIOSGA031156"/>
</dbReference>
<dbReference type="PANTHER" id="PTHR33087">
    <property type="entry name" value="OS07G0539200 PROTEIN"/>
    <property type="match status" value="1"/>
</dbReference>
<feature type="compositionally biased region" description="Low complexity" evidence="1">
    <location>
        <begin position="1"/>
        <end position="27"/>
    </location>
</feature>
<name>B8BDW3_ORYSI</name>
<organism evidence="2 3">
    <name type="scientific">Oryza sativa subsp. indica</name>
    <name type="common">Rice</name>
    <dbReference type="NCBI Taxonomy" id="39946"/>
    <lineage>
        <taxon>Eukaryota</taxon>
        <taxon>Viridiplantae</taxon>
        <taxon>Streptophyta</taxon>
        <taxon>Embryophyta</taxon>
        <taxon>Tracheophyta</taxon>
        <taxon>Spermatophyta</taxon>
        <taxon>Magnoliopsida</taxon>
        <taxon>Liliopsida</taxon>
        <taxon>Poales</taxon>
        <taxon>Poaceae</taxon>
        <taxon>BOP clade</taxon>
        <taxon>Oryzoideae</taxon>
        <taxon>Oryzeae</taxon>
        <taxon>Oryzinae</taxon>
        <taxon>Oryza</taxon>
        <taxon>Oryza sativa</taxon>
    </lineage>
</organism>
<feature type="region of interest" description="Disordered" evidence="1">
    <location>
        <begin position="646"/>
        <end position="667"/>
    </location>
</feature>
<feature type="compositionally biased region" description="Gly residues" evidence="1">
    <location>
        <begin position="45"/>
        <end position="54"/>
    </location>
</feature>
<sequence>MEMAAATVSSASAAAAARQGGRASSTAGERRGGGAGRRRRRSGKDGSGAGVGLAGVGHIERNCKVDIDATPPRKVPAAAAPKRPQHLAASTSASVPGDKEHPQPVHSKTALPPTASPPPAPVKSVSTKPMEEDIGAGDPLLRPQGGRGVLSWTPGMAAIEQQMRGRTLVASVLSGRREVSPAMVVAALGRRCRVPSEDVRVEITRPSDFLISFRREQDRASVLGWSGRFSVEGASISFRHWHRSVHARRSKLLFVVKLAVEGLPAHALEFEAIKQFLNKIVCQFIEMFLPVDACMTEVLAWSVDPSKIPKEFTLDIPEPMQEWWMPPVMEDPDIHEPLVSQTPPAPPIEKRCLSFDLLIHVLEVVDPVQQLLDSPPDDPYNDDREALRRCAYGTFLGRIDGTGPAVTPSAPSTDISGAVPDRPCASGQVVLSPPEPTPVDMEPASALGSPPEHTLEAMAALASLGSPPATALGGLEADVISDMVSSPMLTPEGPETVTIFGAPVEHASPNEALISMETVVMGPGSLTRPASAPAKLVVDPHVRESLGVGLARQISFEEPAGDLLSSVAFTSSPPLPAVAPLAVVEGANLTFNPPGKRESVPLSTGALEMVLGPWPEVHVASPQIVYRKRHLLPTSGRKWPTHRAALGLTQDGSPGVPLSLAHSERTS</sequence>
<evidence type="ECO:0000313" key="2">
    <source>
        <dbReference type="EMBL" id="EEC84955.1"/>
    </source>
</evidence>
<evidence type="ECO:0000313" key="3">
    <source>
        <dbReference type="Proteomes" id="UP000007015"/>
    </source>
</evidence>
<dbReference type="HOGENOM" id="CLU_411852_0_0_1"/>
<keyword evidence="3" id="KW-1185">Reference proteome</keyword>
<feature type="region of interest" description="Disordered" evidence="1">
    <location>
        <begin position="1"/>
        <end position="54"/>
    </location>
</feature>
<dbReference type="PANTHER" id="PTHR33087:SF46">
    <property type="entry name" value="OS07G0539200 PROTEIN"/>
    <property type="match status" value="1"/>
</dbReference>
<dbReference type="Proteomes" id="UP000007015">
    <property type="component" value="Chromosome 9"/>
</dbReference>
<gene>
    <name evidence="2" type="ORF">OsI_32179</name>
</gene>
<feature type="compositionally biased region" description="Low complexity" evidence="1">
    <location>
        <begin position="69"/>
        <end position="82"/>
    </location>
</feature>
<reference evidence="2 3" key="1">
    <citation type="journal article" date="2005" name="PLoS Biol.">
        <title>The genomes of Oryza sativa: a history of duplications.</title>
        <authorList>
            <person name="Yu J."/>
            <person name="Wang J."/>
            <person name="Lin W."/>
            <person name="Li S."/>
            <person name="Li H."/>
            <person name="Zhou J."/>
            <person name="Ni P."/>
            <person name="Dong W."/>
            <person name="Hu S."/>
            <person name="Zeng C."/>
            <person name="Zhang J."/>
            <person name="Zhang Y."/>
            <person name="Li R."/>
            <person name="Xu Z."/>
            <person name="Li S."/>
            <person name="Li X."/>
            <person name="Zheng H."/>
            <person name="Cong L."/>
            <person name="Lin L."/>
            <person name="Yin J."/>
            <person name="Geng J."/>
            <person name="Li G."/>
            <person name="Shi J."/>
            <person name="Liu J."/>
            <person name="Lv H."/>
            <person name="Li J."/>
            <person name="Wang J."/>
            <person name="Deng Y."/>
            <person name="Ran L."/>
            <person name="Shi X."/>
            <person name="Wang X."/>
            <person name="Wu Q."/>
            <person name="Li C."/>
            <person name="Ren X."/>
            <person name="Wang J."/>
            <person name="Wang X."/>
            <person name="Li D."/>
            <person name="Liu D."/>
            <person name="Zhang X."/>
            <person name="Ji Z."/>
            <person name="Zhao W."/>
            <person name="Sun Y."/>
            <person name="Zhang Z."/>
            <person name="Bao J."/>
            <person name="Han Y."/>
            <person name="Dong L."/>
            <person name="Ji J."/>
            <person name="Chen P."/>
            <person name="Wu S."/>
            <person name="Liu J."/>
            <person name="Xiao Y."/>
            <person name="Bu D."/>
            <person name="Tan J."/>
            <person name="Yang L."/>
            <person name="Ye C."/>
            <person name="Zhang J."/>
            <person name="Xu J."/>
            <person name="Zhou Y."/>
            <person name="Yu Y."/>
            <person name="Zhang B."/>
            <person name="Zhuang S."/>
            <person name="Wei H."/>
            <person name="Liu B."/>
            <person name="Lei M."/>
            <person name="Yu H."/>
            <person name="Li Y."/>
            <person name="Xu H."/>
            <person name="Wei S."/>
            <person name="He X."/>
            <person name="Fang L."/>
            <person name="Zhang Z."/>
            <person name="Zhang Y."/>
            <person name="Huang X."/>
            <person name="Su Z."/>
            <person name="Tong W."/>
            <person name="Li J."/>
            <person name="Tong Z."/>
            <person name="Li S."/>
            <person name="Ye J."/>
            <person name="Wang L."/>
            <person name="Fang L."/>
            <person name="Lei T."/>
            <person name="Chen C."/>
            <person name="Chen H."/>
            <person name="Xu Z."/>
            <person name="Li H."/>
            <person name="Huang H."/>
            <person name="Zhang F."/>
            <person name="Xu H."/>
            <person name="Li N."/>
            <person name="Zhao C."/>
            <person name="Li S."/>
            <person name="Dong L."/>
            <person name="Huang Y."/>
            <person name="Li L."/>
            <person name="Xi Y."/>
            <person name="Qi Q."/>
            <person name="Li W."/>
            <person name="Zhang B."/>
            <person name="Hu W."/>
            <person name="Zhang Y."/>
            <person name="Tian X."/>
            <person name="Jiao Y."/>
            <person name="Liang X."/>
            <person name="Jin J."/>
            <person name="Gao L."/>
            <person name="Zheng W."/>
            <person name="Hao B."/>
            <person name="Liu S."/>
            <person name="Wang W."/>
            <person name="Yuan L."/>
            <person name="Cao M."/>
            <person name="McDermott J."/>
            <person name="Samudrala R."/>
            <person name="Wang J."/>
            <person name="Wong G.K."/>
            <person name="Yang H."/>
        </authorList>
    </citation>
    <scope>NUCLEOTIDE SEQUENCE [LARGE SCALE GENOMIC DNA]</scope>
    <source>
        <strain evidence="3">cv. 93-11</strain>
    </source>
</reference>
<dbReference type="AlphaFoldDB" id="B8BDW3"/>
<dbReference type="STRING" id="39946.B8BDW3"/>
<accession>B8BDW3</accession>
<dbReference type="EMBL" id="CM000134">
    <property type="protein sequence ID" value="EEC84955.1"/>
    <property type="molecule type" value="Genomic_DNA"/>
</dbReference>
<evidence type="ECO:0000256" key="1">
    <source>
        <dbReference type="SAM" id="MobiDB-lite"/>
    </source>
</evidence>